<keyword evidence="2" id="KW-1133">Transmembrane helix</keyword>
<accession>D8M8U1</accession>
<feature type="transmembrane region" description="Helical" evidence="2">
    <location>
        <begin position="441"/>
        <end position="464"/>
    </location>
</feature>
<evidence type="ECO:0000313" key="3">
    <source>
        <dbReference type="EMBL" id="CBK24480.2"/>
    </source>
</evidence>
<dbReference type="AlphaFoldDB" id="D8M8U1"/>
<dbReference type="GeneID" id="24921250"/>
<dbReference type="Proteomes" id="UP000008312">
    <property type="component" value="Unassembled WGS sequence"/>
</dbReference>
<feature type="transmembrane region" description="Helical" evidence="2">
    <location>
        <begin position="354"/>
        <end position="387"/>
    </location>
</feature>
<reference evidence="3" key="1">
    <citation type="submission" date="2010-02" db="EMBL/GenBank/DDBJ databases">
        <title>Sequencing and annotation of the Blastocystis hominis genome.</title>
        <authorList>
            <person name="Wincker P."/>
        </authorList>
    </citation>
    <scope>NUCLEOTIDE SEQUENCE</scope>
    <source>
        <strain evidence="3">Singapore isolate B</strain>
    </source>
</reference>
<sequence length="614" mass="70310">MSDIESEKEVAPSTDQTMPREEENVKLERGHFWEGNLSEKFTIKESTEKDGHFDVVLEEPFQGIRVNTTLQNNKMHGETTFTSEDGVELGKLTFVEGIATGPCTLNDESGKLYFKGRMEEGYRQGRGAEYDESGNVTFDGFYAKGTKLENIVPLEEVSGYWKEYNAEHKLVSISQRDDFGRKEGICYFYDGEEKMDRISEWKEDKEVSTSGYCEIFDEPRKVWYKGYFDNGKRVFTVPLEERKGYWKECNEDNKLVCICRKDKEGKYDGICYFYNNEKISQVSYWEHGKEVRVIKQFNGLTMTEYNDEKQKLYEGEYLDSFELDYPRHGKGTSYKNNEVNKKTTWLTGYSTQGLLLTFLAIVIVLVILFVIDVILGLVVTAIVDLLVIIRWSCPKLLGSKLCNKTDLQLMADYMKTKSSKTTEKEKETEKKKSSNCFYNNIYLTITVILSLIIVCVLIGAHFYYSLVNPYVSVFQGTYKVGSNKLNKLSGFKISNRALLKSIEIGTGCFEVASVFQIKGLNSLNSVKIGSNSFTEQRNNFGNDGSKSFHILNCKNLQSIEIGEYSFSDFGGDFEIKNLPSLKSLEIGVMNTSSYNFYSVKSFIIEGMEQYFSGW</sequence>
<evidence type="ECO:0008006" key="5">
    <source>
        <dbReference type="Google" id="ProtNLM"/>
    </source>
</evidence>
<dbReference type="SUPFAM" id="SSF82185">
    <property type="entry name" value="Histone H3 K4-specific methyltransferase SET7/9 N-terminal domain"/>
    <property type="match status" value="1"/>
</dbReference>
<feature type="region of interest" description="Disordered" evidence="1">
    <location>
        <begin position="1"/>
        <end position="25"/>
    </location>
</feature>
<proteinExistence type="predicted"/>
<name>D8M8U1_BLAHO</name>
<dbReference type="EMBL" id="FN668688">
    <property type="protein sequence ID" value="CBK24480.2"/>
    <property type="molecule type" value="Genomic_DNA"/>
</dbReference>
<dbReference type="Gene3D" id="2.20.110.10">
    <property type="entry name" value="Histone H3 K4-specific methyltransferase SET7/9 N-terminal domain"/>
    <property type="match status" value="2"/>
</dbReference>
<dbReference type="Gene3D" id="3.80.10.10">
    <property type="entry name" value="Ribonuclease Inhibitor"/>
    <property type="match status" value="1"/>
</dbReference>
<dbReference type="RefSeq" id="XP_012898528.1">
    <property type="nucleotide sequence ID" value="XM_013043074.1"/>
</dbReference>
<evidence type="ECO:0000256" key="2">
    <source>
        <dbReference type="SAM" id="Phobius"/>
    </source>
</evidence>
<dbReference type="InParanoid" id="D8M8U1"/>
<keyword evidence="2" id="KW-0812">Transmembrane</keyword>
<protein>
    <recommendedName>
        <fullName evidence="5">MORN repeat protein</fullName>
    </recommendedName>
</protein>
<gene>
    <name evidence="3" type="ORF">GSBLH_T00004214001</name>
</gene>
<keyword evidence="2" id="KW-0472">Membrane</keyword>
<dbReference type="InterPro" id="IPR032675">
    <property type="entry name" value="LRR_dom_sf"/>
</dbReference>
<evidence type="ECO:0000313" key="4">
    <source>
        <dbReference type="Proteomes" id="UP000008312"/>
    </source>
</evidence>
<organism evidence="3">
    <name type="scientific">Blastocystis hominis</name>
    <dbReference type="NCBI Taxonomy" id="12968"/>
    <lineage>
        <taxon>Eukaryota</taxon>
        <taxon>Sar</taxon>
        <taxon>Stramenopiles</taxon>
        <taxon>Bigyra</taxon>
        <taxon>Opalozoa</taxon>
        <taxon>Opalinata</taxon>
        <taxon>Blastocystidae</taxon>
        <taxon>Blastocystis</taxon>
    </lineage>
</organism>
<feature type="compositionally biased region" description="Basic and acidic residues" evidence="1">
    <location>
        <begin position="1"/>
        <end position="10"/>
    </location>
</feature>
<evidence type="ECO:0000256" key="1">
    <source>
        <dbReference type="SAM" id="MobiDB-lite"/>
    </source>
</evidence>
<keyword evidence="4" id="KW-1185">Reference proteome</keyword>